<reference evidence="18 19" key="1">
    <citation type="submission" date="2018-03" db="EMBL/GenBank/DDBJ databases">
        <title>Genomic Encyclopedia of Archaeal and Bacterial Type Strains, Phase II (KMG-II): from individual species to whole genera.</title>
        <authorList>
            <person name="Goeker M."/>
        </authorList>
    </citation>
    <scope>NUCLEOTIDE SEQUENCE [LARGE SCALE GENOMIC DNA]</scope>
    <source>
        <strain evidence="18 19">DSM 100212</strain>
    </source>
</reference>
<dbReference type="OrthoDB" id="9786835at2"/>
<keyword evidence="15 16" id="KW-0739">Sodium transport</keyword>
<keyword evidence="11 16" id="KW-0915">Sodium</keyword>
<comment type="function">
    <text evidence="16">NQR complex catalyzes the reduction of ubiquinone-1 to ubiquinol by two successive reactions, coupled with the transport of Na(+) ions from the cytoplasm to the periplasm. NqrA to NqrE are probably involved in the second step, the conversion of ubisemiquinone to ubiquinol.</text>
</comment>
<evidence type="ECO:0000256" key="6">
    <source>
        <dbReference type="ARBA" id="ARBA00022643"/>
    </source>
</evidence>
<comment type="subcellular location">
    <subcellularLocation>
        <location evidence="16">Cell membrane</location>
        <topology evidence="16">Single-pass membrane protein</topology>
    </subcellularLocation>
</comment>
<dbReference type="GO" id="GO:0016655">
    <property type="term" value="F:oxidoreductase activity, acting on NAD(P)H, quinone or similar compound as acceptor"/>
    <property type="evidence" value="ECO:0007669"/>
    <property type="project" value="UniProtKB-UniRule"/>
</dbReference>
<name>A0A2T0W9G5_9RHOB</name>
<keyword evidence="3" id="KW-0997">Cell inner membrane</keyword>
<evidence type="ECO:0000256" key="8">
    <source>
        <dbReference type="ARBA" id="ARBA00022967"/>
    </source>
</evidence>
<dbReference type="EMBL" id="PVTQ01000032">
    <property type="protein sequence ID" value="PRY83358.1"/>
    <property type="molecule type" value="Genomic_DNA"/>
</dbReference>
<gene>
    <name evidence="16" type="primary">nqrC</name>
    <name evidence="18" type="ORF">CLV74_13221</name>
</gene>
<dbReference type="Pfam" id="PF04205">
    <property type="entry name" value="FMN_bind"/>
    <property type="match status" value="1"/>
</dbReference>
<evidence type="ECO:0000256" key="7">
    <source>
        <dbReference type="ARBA" id="ARBA00022692"/>
    </source>
</evidence>
<evidence type="ECO:0000256" key="15">
    <source>
        <dbReference type="ARBA" id="ARBA00023201"/>
    </source>
</evidence>
<keyword evidence="5 16" id="KW-0285">Flavoprotein</keyword>
<keyword evidence="19" id="KW-1185">Reference proteome</keyword>
<comment type="caution">
    <text evidence="18">The sequence shown here is derived from an EMBL/GenBank/DDBJ whole genome shotgun (WGS) entry which is preliminary data.</text>
</comment>
<keyword evidence="6 16" id="KW-0288">FMN</keyword>
<evidence type="ECO:0000256" key="16">
    <source>
        <dbReference type="HAMAP-Rule" id="MF_00427"/>
    </source>
</evidence>
<evidence type="ECO:0000256" key="12">
    <source>
        <dbReference type="ARBA" id="ARBA00023065"/>
    </source>
</evidence>
<keyword evidence="9 16" id="KW-1133">Transmembrane helix</keyword>
<proteinExistence type="inferred from homology"/>
<dbReference type="PANTHER" id="PTHR37838:SF1">
    <property type="entry name" value="NA(+)-TRANSLOCATING NADH-QUINONE REDUCTASE SUBUNIT C"/>
    <property type="match status" value="1"/>
</dbReference>
<evidence type="ECO:0000256" key="4">
    <source>
        <dbReference type="ARBA" id="ARBA00022553"/>
    </source>
</evidence>
<evidence type="ECO:0000256" key="14">
    <source>
        <dbReference type="ARBA" id="ARBA00023136"/>
    </source>
</evidence>
<dbReference type="PANTHER" id="PTHR37838">
    <property type="entry name" value="NA(+)-TRANSLOCATING NADH-QUINONE REDUCTASE SUBUNIT C"/>
    <property type="match status" value="1"/>
</dbReference>
<sequence>MEERSLNPWRRLLALPNESRFKTVVMAFLVSAICGALVSGATVLLRPIQAANRAAEEAARIAALVRGIPGMASLLETTGGALSTVVVDLNRGRAAQTVTPATLDAALADPANWLVLDPAQDLAGLGQRPDFVQIFLLRDEDARLSLVLLPVSGQGYGGQIDAILALGSDLNTVAGLAVTSQSETPGLGGRIEETAWQEGFAGTQMRDPSGTVRFRVAQGAAGGPYEVDGITGATRTGRGVTGMMRFWLGPDGYGPLLEAMARGEF</sequence>
<dbReference type="GO" id="GO:0006814">
    <property type="term" value="P:sodium ion transport"/>
    <property type="evidence" value="ECO:0007669"/>
    <property type="project" value="UniProtKB-UniRule"/>
</dbReference>
<comment type="subunit">
    <text evidence="16">Composed of six subunits; NqrA, NqrB, NqrC, NqrD, NqrE and NqrF.</text>
</comment>
<feature type="transmembrane region" description="Helical" evidence="16">
    <location>
        <begin position="21"/>
        <end position="45"/>
    </location>
</feature>
<keyword evidence="13 16" id="KW-0830">Ubiquinone</keyword>
<dbReference type="RefSeq" id="WP_106268848.1">
    <property type="nucleotide sequence ID" value="NZ_PVTQ01000032.1"/>
</dbReference>
<keyword evidence="7 16" id="KW-0812">Transmembrane</keyword>
<dbReference type="SMART" id="SM00900">
    <property type="entry name" value="FMN_bind"/>
    <property type="match status" value="1"/>
</dbReference>
<evidence type="ECO:0000256" key="2">
    <source>
        <dbReference type="ARBA" id="ARBA00022475"/>
    </source>
</evidence>
<evidence type="ECO:0000256" key="1">
    <source>
        <dbReference type="ARBA" id="ARBA00022448"/>
    </source>
</evidence>
<comment type="similarity">
    <text evidence="16">Belongs to the NqrC family.</text>
</comment>
<dbReference type="GO" id="GO:0010181">
    <property type="term" value="F:FMN binding"/>
    <property type="evidence" value="ECO:0007669"/>
    <property type="project" value="UniProtKB-UniRule"/>
</dbReference>
<dbReference type="HAMAP" id="MF_00427">
    <property type="entry name" value="NqrC"/>
    <property type="match status" value="1"/>
</dbReference>
<keyword evidence="12 16" id="KW-0406">Ion transport</keyword>
<dbReference type="InterPro" id="IPR010204">
    <property type="entry name" value="NqrC"/>
</dbReference>
<dbReference type="Proteomes" id="UP000238392">
    <property type="component" value="Unassembled WGS sequence"/>
</dbReference>
<keyword evidence="2 16" id="KW-1003">Cell membrane</keyword>
<evidence type="ECO:0000259" key="17">
    <source>
        <dbReference type="SMART" id="SM00900"/>
    </source>
</evidence>
<keyword evidence="14 16" id="KW-0472">Membrane</keyword>
<keyword evidence="1 16" id="KW-0813">Transport</keyword>
<evidence type="ECO:0000256" key="11">
    <source>
        <dbReference type="ARBA" id="ARBA00023053"/>
    </source>
</evidence>
<evidence type="ECO:0000256" key="13">
    <source>
        <dbReference type="ARBA" id="ARBA00023075"/>
    </source>
</evidence>
<evidence type="ECO:0000313" key="19">
    <source>
        <dbReference type="Proteomes" id="UP000238392"/>
    </source>
</evidence>
<evidence type="ECO:0000256" key="10">
    <source>
        <dbReference type="ARBA" id="ARBA00023027"/>
    </source>
</evidence>
<evidence type="ECO:0000256" key="5">
    <source>
        <dbReference type="ARBA" id="ARBA00022630"/>
    </source>
</evidence>
<comment type="caution">
    <text evidence="16">Lacks conserved residue(s) required for the propagation of feature annotation.</text>
</comment>
<evidence type="ECO:0000256" key="9">
    <source>
        <dbReference type="ARBA" id="ARBA00022989"/>
    </source>
</evidence>
<keyword evidence="8 16" id="KW-1278">Translocase</keyword>
<evidence type="ECO:0000313" key="18">
    <source>
        <dbReference type="EMBL" id="PRY83358.1"/>
    </source>
</evidence>
<organism evidence="18 19">
    <name type="scientific">Donghicola tyrosinivorans</name>
    <dbReference type="NCBI Taxonomy" id="1652492"/>
    <lineage>
        <taxon>Bacteria</taxon>
        <taxon>Pseudomonadati</taxon>
        <taxon>Pseudomonadota</taxon>
        <taxon>Alphaproteobacteria</taxon>
        <taxon>Rhodobacterales</taxon>
        <taxon>Roseobacteraceae</taxon>
        <taxon>Donghicola</taxon>
    </lineage>
</organism>
<dbReference type="EC" id="7.2.1.1" evidence="16"/>
<feature type="modified residue" description="FMN phosphoryl threonine" evidence="16">
    <location>
        <position position="234"/>
    </location>
</feature>
<dbReference type="AlphaFoldDB" id="A0A2T0W9G5"/>
<dbReference type="GO" id="GO:0005886">
    <property type="term" value="C:plasma membrane"/>
    <property type="evidence" value="ECO:0007669"/>
    <property type="project" value="UniProtKB-SubCell"/>
</dbReference>
<keyword evidence="4 16" id="KW-0597">Phosphoprotein</keyword>
<keyword evidence="10 16" id="KW-0520">NAD</keyword>
<feature type="domain" description="FMN-binding" evidence="17">
    <location>
        <begin position="155"/>
        <end position="251"/>
    </location>
</feature>
<comment type="catalytic activity">
    <reaction evidence="16">
        <text>a ubiquinone + n Na(+)(in) + NADH + H(+) = a ubiquinol + n Na(+)(out) + NAD(+)</text>
        <dbReference type="Rhea" id="RHEA:47748"/>
        <dbReference type="Rhea" id="RHEA-COMP:9565"/>
        <dbReference type="Rhea" id="RHEA-COMP:9566"/>
        <dbReference type="ChEBI" id="CHEBI:15378"/>
        <dbReference type="ChEBI" id="CHEBI:16389"/>
        <dbReference type="ChEBI" id="CHEBI:17976"/>
        <dbReference type="ChEBI" id="CHEBI:29101"/>
        <dbReference type="ChEBI" id="CHEBI:57540"/>
        <dbReference type="ChEBI" id="CHEBI:57945"/>
        <dbReference type="EC" id="7.2.1.1"/>
    </reaction>
</comment>
<evidence type="ECO:0000256" key="3">
    <source>
        <dbReference type="ARBA" id="ARBA00022519"/>
    </source>
</evidence>
<dbReference type="InterPro" id="IPR007329">
    <property type="entry name" value="FMN-bd"/>
</dbReference>
<accession>A0A2T0W9G5</accession>
<protein>
    <recommendedName>
        <fullName evidence="16">Na(+)-translocating NADH-quinone reductase subunit C</fullName>
        <shortName evidence="16">Na(+)-NQR subunit C</shortName>
        <shortName evidence="16">Na(+)-translocating NQR subunit C</shortName>
        <ecNumber evidence="16">7.2.1.1</ecNumber>
    </recommendedName>
    <alternativeName>
        <fullName evidence="16">NQR complex subunit C</fullName>
    </alternativeName>
    <alternativeName>
        <fullName evidence="16">NQR-1 subunit C</fullName>
    </alternativeName>
</protein>
<comment type="cofactor">
    <cofactor evidence="16">
        <name>FMN</name>
        <dbReference type="ChEBI" id="CHEBI:58210"/>
    </cofactor>
</comment>